<dbReference type="AlphaFoldDB" id="A0A6B3ND66"/>
<dbReference type="EMBL" id="JAAHFQ010000843">
    <property type="protein sequence ID" value="NER31516.1"/>
    <property type="molecule type" value="Genomic_DNA"/>
</dbReference>
<dbReference type="InterPro" id="IPR028090">
    <property type="entry name" value="JAB_dom_prok"/>
</dbReference>
<dbReference type="GO" id="GO:0008237">
    <property type="term" value="F:metallopeptidase activity"/>
    <property type="evidence" value="ECO:0007669"/>
    <property type="project" value="UniProtKB-KW"/>
</dbReference>
<keyword evidence="1" id="KW-0645">Protease</keyword>
<protein>
    <recommendedName>
        <fullName evidence="6">JAB domain-containing protein</fullName>
    </recommendedName>
</protein>
<proteinExistence type="predicted"/>
<evidence type="ECO:0000256" key="5">
    <source>
        <dbReference type="ARBA" id="ARBA00023049"/>
    </source>
</evidence>
<evidence type="ECO:0000256" key="3">
    <source>
        <dbReference type="ARBA" id="ARBA00022801"/>
    </source>
</evidence>
<organism evidence="7">
    <name type="scientific">Symploca sp. SIO1C4</name>
    <dbReference type="NCBI Taxonomy" id="2607765"/>
    <lineage>
        <taxon>Bacteria</taxon>
        <taxon>Bacillati</taxon>
        <taxon>Cyanobacteriota</taxon>
        <taxon>Cyanophyceae</taxon>
        <taxon>Coleofasciculales</taxon>
        <taxon>Coleofasciculaceae</taxon>
        <taxon>Symploca</taxon>
    </lineage>
</organism>
<accession>A0A6B3ND66</accession>
<dbReference type="GO" id="GO:0006508">
    <property type="term" value="P:proteolysis"/>
    <property type="evidence" value="ECO:0007669"/>
    <property type="project" value="UniProtKB-KW"/>
</dbReference>
<gene>
    <name evidence="7" type="ORF">F6J89_28840</name>
</gene>
<dbReference type="Pfam" id="PF14464">
    <property type="entry name" value="Prok-JAB"/>
    <property type="match status" value="1"/>
</dbReference>
<keyword evidence="3" id="KW-0378">Hydrolase</keyword>
<keyword evidence="2" id="KW-0479">Metal-binding</keyword>
<feature type="domain" description="JAB" evidence="6">
    <location>
        <begin position="108"/>
        <end position="160"/>
    </location>
</feature>
<evidence type="ECO:0000256" key="4">
    <source>
        <dbReference type="ARBA" id="ARBA00022833"/>
    </source>
</evidence>
<evidence type="ECO:0000256" key="2">
    <source>
        <dbReference type="ARBA" id="ARBA00022723"/>
    </source>
</evidence>
<keyword evidence="5" id="KW-0482">Metalloprotease</keyword>
<reference evidence="7" key="1">
    <citation type="submission" date="2019-11" db="EMBL/GenBank/DDBJ databases">
        <title>Genomic insights into an expanded diversity of filamentous marine cyanobacteria reveals the extraordinary biosynthetic potential of Moorea and Okeania.</title>
        <authorList>
            <person name="Ferreira Leao T."/>
            <person name="Wang M."/>
            <person name="Moss N."/>
            <person name="Da Silva R."/>
            <person name="Sanders J."/>
            <person name="Nurk S."/>
            <person name="Gurevich A."/>
            <person name="Humphrey G."/>
            <person name="Reher R."/>
            <person name="Zhu Q."/>
            <person name="Belda-Ferre P."/>
            <person name="Glukhov E."/>
            <person name="Rex R."/>
            <person name="Dorrestein P.C."/>
            <person name="Knight R."/>
            <person name="Pevzner P."/>
            <person name="Gerwick W.H."/>
            <person name="Gerwick L."/>
        </authorList>
    </citation>
    <scope>NUCLEOTIDE SEQUENCE</scope>
    <source>
        <strain evidence="7">SIO1C4</strain>
    </source>
</reference>
<evidence type="ECO:0000259" key="6">
    <source>
        <dbReference type="Pfam" id="PF14464"/>
    </source>
</evidence>
<evidence type="ECO:0000256" key="1">
    <source>
        <dbReference type="ARBA" id="ARBA00022670"/>
    </source>
</evidence>
<comment type="caution">
    <text evidence="7">The sequence shown here is derived from an EMBL/GenBank/DDBJ whole genome shotgun (WGS) entry which is preliminary data.</text>
</comment>
<sequence>MQLIDHKIIRQTPLPPHTSSLFEYLFAGNGVFVRGVRPGLQVIMPVHLYNMPIRGLSELKPQLKLEPYPIPKDILISIWRQSCLARNDRGLIEILFHIQHRRDGWELRVPEQTQQTWQCQTTQPYHEAIAEFHSHGSGTASFSATDNAEEDGFRLYGIIGRLHTIHPEILIRAGLFGHFLIVPASCVFDLPDFLIDVAVRDQIAYQYYTINHNHHETQL</sequence>
<dbReference type="GO" id="GO:0046872">
    <property type="term" value="F:metal ion binding"/>
    <property type="evidence" value="ECO:0007669"/>
    <property type="project" value="UniProtKB-KW"/>
</dbReference>
<name>A0A6B3ND66_9CYAN</name>
<keyword evidence="4" id="KW-0862">Zinc</keyword>
<evidence type="ECO:0000313" key="7">
    <source>
        <dbReference type="EMBL" id="NER31516.1"/>
    </source>
</evidence>